<organism evidence="3 4">
    <name type="scientific">Cellulosimicrobium funkei</name>
    <dbReference type="NCBI Taxonomy" id="264251"/>
    <lineage>
        <taxon>Bacteria</taxon>
        <taxon>Bacillati</taxon>
        <taxon>Actinomycetota</taxon>
        <taxon>Actinomycetes</taxon>
        <taxon>Micrococcales</taxon>
        <taxon>Promicromonosporaceae</taxon>
        <taxon>Cellulosimicrobium</taxon>
    </lineage>
</organism>
<name>A0A0H2L1T3_9MICO</name>
<dbReference type="InterPro" id="IPR013538">
    <property type="entry name" value="ASHA1/2-like_C"/>
</dbReference>
<reference evidence="3 4" key="1">
    <citation type="submission" date="2014-05" db="EMBL/GenBank/DDBJ databases">
        <title>Cellulosimicrobium funkei U11 genome.</title>
        <authorList>
            <person name="Hu C."/>
            <person name="Gong Y."/>
            <person name="Wan W."/>
            <person name="Jiang M."/>
        </authorList>
    </citation>
    <scope>NUCLEOTIDE SEQUENCE [LARGE SCALE GENOMIC DNA]</scope>
    <source>
        <strain evidence="3 4">U11</strain>
    </source>
</reference>
<dbReference type="Proteomes" id="UP000035265">
    <property type="component" value="Unassembled WGS sequence"/>
</dbReference>
<sequence>MAAATAPLVKTFAVPVPPEHAFAVFVDELAAWWPLGAFSVGGETSTAAFERDSDGRAVRLVETLADGTTTDWGRVTRWDPPHAVAFTWHPGERADAATDVEVTFSPSGEGTDVVLTHSGWSARHDGAGARERYDGGWELVLAPFAEHAGGSG</sequence>
<dbReference type="RefSeq" id="WP_047233450.1">
    <property type="nucleotide sequence ID" value="NZ_JNBQ01000019.1"/>
</dbReference>
<dbReference type="AlphaFoldDB" id="A0A0H2L1T3"/>
<comment type="caution">
    <text evidence="3">The sequence shown here is derived from an EMBL/GenBank/DDBJ whole genome shotgun (WGS) entry which is preliminary data.</text>
</comment>
<feature type="domain" description="Activator of Hsp90 ATPase homologue 1/2-like C-terminal" evidence="2">
    <location>
        <begin position="16"/>
        <end position="147"/>
    </location>
</feature>
<proteinExistence type="inferred from homology"/>
<comment type="similarity">
    <text evidence="1">Belongs to the AHA1 family.</text>
</comment>
<evidence type="ECO:0000256" key="1">
    <source>
        <dbReference type="ARBA" id="ARBA00006817"/>
    </source>
</evidence>
<dbReference type="Pfam" id="PF08327">
    <property type="entry name" value="AHSA1"/>
    <property type="match status" value="1"/>
</dbReference>
<gene>
    <name evidence="3" type="ORF">FB00_13870</name>
</gene>
<protein>
    <recommendedName>
        <fullName evidence="2">Activator of Hsp90 ATPase homologue 1/2-like C-terminal domain-containing protein</fullName>
    </recommendedName>
</protein>
<evidence type="ECO:0000259" key="2">
    <source>
        <dbReference type="Pfam" id="PF08327"/>
    </source>
</evidence>
<dbReference type="EMBL" id="JNBQ01000019">
    <property type="protein sequence ID" value="KLN34152.1"/>
    <property type="molecule type" value="Genomic_DNA"/>
</dbReference>
<dbReference type="SUPFAM" id="SSF55961">
    <property type="entry name" value="Bet v1-like"/>
    <property type="match status" value="1"/>
</dbReference>
<dbReference type="InterPro" id="IPR023393">
    <property type="entry name" value="START-like_dom_sf"/>
</dbReference>
<evidence type="ECO:0000313" key="3">
    <source>
        <dbReference type="EMBL" id="KLN34152.1"/>
    </source>
</evidence>
<keyword evidence="4" id="KW-1185">Reference proteome</keyword>
<dbReference type="Gene3D" id="3.30.530.20">
    <property type="match status" value="1"/>
</dbReference>
<dbReference type="PATRIC" id="fig|264251.5.peg.2828"/>
<evidence type="ECO:0000313" key="4">
    <source>
        <dbReference type="Proteomes" id="UP000035265"/>
    </source>
</evidence>
<accession>A0A0H2L1T3</accession>